<evidence type="ECO:0000256" key="1">
    <source>
        <dbReference type="SAM" id="MobiDB-lite"/>
    </source>
</evidence>
<keyword evidence="2" id="KW-1133">Transmembrane helix</keyword>
<accession>A0AAV6TVP8</accession>
<keyword evidence="2" id="KW-0472">Membrane</keyword>
<dbReference type="EMBL" id="JAFNEN010000985">
    <property type="protein sequence ID" value="KAG8175554.1"/>
    <property type="molecule type" value="Genomic_DNA"/>
</dbReference>
<feature type="region of interest" description="Disordered" evidence="1">
    <location>
        <begin position="129"/>
        <end position="174"/>
    </location>
</feature>
<evidence type="ECO:0000256" key="2">
    <source>
        <dbReference type="SAM" id="Phobius"/>
    </source>
</evidence>
<gene>
    <name evidence="3" type="ORF">JTE90_015546</name>
</gene>
<keyword evidence="4" id="KW-1185">Reference proteome</keyword>
<comment type="caution">
    <text evidence="3">The sequence shown here is derived from an EMBL/GenBank/DDBJ whole genome shotgun (WGS) entry which is preliminary data.</text>
</comment>
<organism evidence="3 4">
    <name type="scientific">Oedothorax gibbosus</name>
    <dbReference type="NCBI Taxonomy" id="931172"/>
    <lineage>
        <taxon>Eukaryota</taxon>
        <taxon>Metazoa</taxon>
        <taxon>Ecdysozoa</taxon>
        <taxon>Arthropoda</taxon>
        <taxon>Chelicerata</taxon>
        <taxon>Arachnida</taxon>
        <taxon>Araneae</taxon>
        <taxon>Araneomorphae</taxon>
        <taxon>Entelegynae</taxon>
        <taxon>Araneoidea</taxon>
        <taxon>Linyphiidae</taxon>
        <taxon>Erigoninae</taxon>
        <taxon>Oedothorax</taxon>
    </lineage>
</organism>
<dbReference type="Proteomes" id="UP000827092">
    <property type="component" value="Unassembled WGS sequence"/>
</dbReference>
<evidence type="ECO:0000313" key="3">
    <source>
        <dbReference type="EMBL" id="KAG8175554.1"/>
    </source>
</evidence>
<feature type="transmembrane region" description="Helical" evidence="2">
    <location>
        <begin position="7"/>
        <end position="28"/>
    </location>
</feature>
<sequence>MIFYERVIIELLHCVVLFVNLCSHGFFFCRRNLFNRLFKTPSSKPKVCQESAESLKDVTEKTGPVLSTHDEEVQKSYNATFVADTKEDVPIKQDPILTEVADTIQTAIDVLETVEYLLKAVTEDFNSPTLDETLSEEKLPKDKRPNHKAASKYAAKETLNASKEPSADPSKENVPITKVEGEKNLKNNSALKSKHHLHVIMKGCGKLLNPNPKYCLVELKINCHQDFKTKMPCHVMQMPSVNAF</sequence>
<name>A0AAV6TVP8_9ARAC</name>
<dbReference type="AlphaFoldDB" id="A0AAV6TVP8"/>
<reference evidence="3 4" key="1">
    <citation type="journal article" date="2022" name="Nat. Ecol. Evol.">
        <title>A masculinizing supergene underlies an exaggerated male reproductive morph in a spider.</title>
        <authorList>
            <person name="Hendrickx F."/>
            <person name="De Corte Z."/>
            <person name="Sonet G."/>
            <person name="Van Belleghem S.M."/>
            <person name="Kostlbacher S."/>
            <person name="Vangestel C."/>
        </authorList>
    </citation>
    <scope>NUCLEOTIDE SEQUENCE [LARGE SCALE GENOMIC DNA]</scope>
    <source>
        <strain evidence="3">W744_W776</strain>
    </source>
</reference>
<evidence type="ECO:0000313" key="4">
    <source>
        <dbReference type="Proteomes" id="UP000827092"/>
    </source>
</evidence>
<protein>
    <submittedName>
        <fullName evidence="3">Uncharacterized protein</fullName>
    </submittedName>
</protein>
<proteinExistence type="predicted"/>
<keyword evidence="2" id="KW-0812">Transmembrane</keyword>